<dbReference type="SUPFAM" id="SSF51412">
    <property type="entry name" value="Inosine monophosphate dehydrogenase (IMPDH)"/>
    <property type="match status" value="1"/>
</dbReference>
<proteinExistence type="predicted"/>
<sequence>MAIKTRFTKAFGIEHPIVQGGMQWVGYAEIAAPVSDAGGLGMLTALAMPTPEDLAKEIARTKEMTDKPFGVNLTILPAIKPPPYAEYRQAIIEGGIKIVETAGYKPQEHIDHFKEHGIKVIHKCTAVRHALSAERMGADAISIDGFECAGHPGEDDIPGLILIPAAADKVKVPMLASGGFGDGRGLVAALALGADGINMGTRFCVTKEAPIHENFKKQMVENDERDTKLIFRTLHNTARVMKNAVSEEVVAIEAKGGAKFEDIQHLVAGVRGRAAMEKGDADDGIWSAGMIQGLIHDIPTVKELIDRIIADAEKIMDERLA</sequence>
<dbReference type="PANTHER" id="PTHR32332:SF20">
    <property type="entry name" value="2-NITROPROPANE DIOXYGENASE-LIKE PROTEIN"/>
    <property type="match status" value="1"/>
</dbReference>
<feature type="non-terminal residue" evidence="4">
    <location>
        <position position="321"/>
    </location>
</feature>
<keyword evidence="3" id="KW-0560">Oxidoreductase</keyword>
<evidence type="ECO:0000256" key="1">
    <source>
        <dbReference type="ARBA" id="ARBA00022630"/>
    </source>
</evidence>
<gene>
    <name evidence="4" type="ORF">D1223_09245</name>
</gene>
<evidence type="ECO:0000313" key="4">
    <source>
        <dbReference type="EMBL" id="RIJ29878.1"/>
    </source>
</evidence>
<evidence type="ECO:0000313" key="5">
    <source>
        <dbReference type="Proteomes" id="UP000266385"/>
    </source>
</evidence>
<keyword evidence="2" id="KW-0288">FMN</keyword>
<name>A0A399REP6_9PROT</name>
<dbReference type="Gene3D" id="3.20.20.70">
    <property type="entry name" value="Aldolase class I"/>
    <property type="match status" value="1"/>
</dbReference>
<dbReference type="OrthoDB" id="9778912at2"/>
<evidence type="ECO:0000256" key="2">
    <source>
        <dbReference type="ARBA" id="ARBA00022643"/>
    </source>
</evidence>
<dbReference type="InterPro" id="IPR013785">
    <property type="entry name" value="Aldolase_TIM"/>
</dbReference>
<dbReference type="CDD" id="cd04730">
    <property type="entry name" value="NPD_like"/>
    <property type="match status" value="1"/>
</dbReference>
<keyword evidence="5" id="KW-1185">Reference proteome</keyword>
<organism evidence="4 5">
    <name type="scientific">Henriciella mobilis</name>
    <dbReference type="NCBI Taxonomy" id="2305467"/>
    <lineage>
        <taxon>Bacteria</taxon>
        <taxon>Pseudomonadati</taxon>
        <taxon>Pseudomonadota</taxon>
        <taxon>Alphaproteobacteria</taxon>
        <taxon>Hyphomonadales</taxon>
        <taxon>Hyphomonadaceae</taxon>
        <taxon>Henriciella</taxon>
    </lineage>
</organism>
<dbReference type="InterPro" id="IPR004136">
    <property type="entry name" value="NMO"/>
</dbReference>
<dbReference type="AlphaFoldDB" id="A0A399REP6"/>
<dbReference type="GO" id="GO:0018580">
    <property type="term" value="F:nitronate monooxygenase activity"/>
    <property type="evidence" value="ECO:0007669"/>
    <property type="project" value="InterPro"/>
</dbReference>
<dbReference type="RefSeq" id="WP_147372751.1">
    <property type="nucleotide sequence ID" value="NZ_QWFX01000007.1"/>
</dbReference>
<keyword evidence="1" id="KW-0285">Flavoprotein</keyword>
<keyword evidence="4" id="KW-0503">Monooxygenase</keyword>
<dbReference type="Pfam" id="PF03060">
    <property type="entry name" value="NMO"/>
    <property type="match status" value="1"/>
</dbReference>
<dbReference type="PANTHER" id="PTHR32332">
    <property type="entry name" value="2-NITROPROPANE DIOXYGENASE"/>
    <property type="match status" value="1"/>
</dbReference>
<reference evidence="4 5" key="1">
    <citation type="submission" date="2018-08" db="EMBL/GenBank/DDBJ databases">
        <title>Henriciella mobilis sp. nov., isolated from seawater.</title>
        <authorList>
            <person name="Cheng H."/>
            <person name="Wu Y.-H."/>
            <person name="Xu X.-W."/>
            <person name="Guo L.-L."/>
        </authorList>
    </citation>
    <scope>NUCLEOTIDE SEQUENCE [LARGE SCALE GENOMIC DNA]</scope>
    <source>
        <strain evidence="4 5">JN25</strain>
    </source>
</reference>
<comment type="caution">
    <text evidence="4">The sequence shown here is derived from an EMBL/GenBank/DDBJ whole genome shotgun (WGS) entry which is preliminary data.</text>
</comment>
<dbReference type="Proteomes" id="UP000266385">
    <property type="component" value="Unassembled WGS sequence"/>
</dbReference>
<evidence type="ECO:0000256" key="3">
    <source>
        <dbReference type="ARBA" id="ARBA00023002"/>
    </source>
</evidence>
<protein>
    <submittedName>
        <fullName evidence="4">Nitronate monooxygenase</fullName>
    </submittedName>
</protein>
<accession>A0A399REP6</accession>
<dbReference type="EMBL" id="QWFX01000007">
    <property type="protein sequence ID" value="RIJ29878.1"/>
    <property type="molecule type" value="Genomic_DNA"/>
</dbReference>